<feature type="region of interest" description="Disordered" evidence="1">
    <location>
        <begin position="456"/>
        <end position="519"/>
    </location>
</feature>
<gene>
    <name evidence="2" type="ORF">FHL15_003540</name>
</gene>
<feature type="region of interest" description="Disordered" evidence="1">
    <location>
        <begin position="67"/>
        <end position="108"/>
    </location>
</feature>
<dbReference type="EMBL" id="VFLP01000015">
    <property type="protein sequence ID" value="TRX95582.1"/>
    <property type="molecule type" value="Genomic_DNA"/>
</dbReference>
<dbReference type="OrthoDB" id="4837923at2759"/>
<feature type="region of interest" description="Disordered" evidence="1">
    <location>
        <begin position="390"/>
        <end position="416"/>
    </location>
</feature>
<evidence type="ECO:0000313" key="3">
    <source>
        <dbReference type="Proteomes" id="UP000319160"/>
    </source>
</evidence>
<name>A0A553I5V2_9PEZI</name>
<sequence>MAQYLSLHRTSFTSLEDDGFFSAFSSQPTSRLMSVFASQEHDQLAEDANSIKRPSEPLVSVCLPLAESMPPSSRGESPGLRSLADPHDNFPKHHRFDTTSHRHQSTQPMGRKLPAEADIAYHGHLPHLTRAQLDGHISQQEIDDILRNVRCYLSTRQHRDSCEKPAMPIATENSMPMSPSQAPLEGSYFDTQTPALREDRFLVTNDEVVGLLDIVIAGMGKFQDDNIQSNCQSLLFPNSTPAKPTLSPRNIILGASNVVDPATTICLPRPCFSWADSVEYRVKASRKSTRDHFRTLHARTISTTITLSKSSPLLATTASKWAKGLLDVTENHERTQHQEAIPDLYHRGVDAHSGVCLHTPLSILEEESRTTPTCPNCSPFLDAYDLSIQGSRDQWPPQTEESDRDHRQKLGRSIGVASHRRIKARESNNQQQDLKENLLDGLRRYSFLPLLDQTTETIRHDHPAPPSWMEIPPEGDKERKLSSQQLLQQILGQSDASSVESSRSKSILGATTTTQPKEGLRKLSRIAAESCSEDTAPHTCLDDQWRSQNFRLASSHVFIRPSSVNFKALAT</sequence>
<feature type="compositionally biased region" description="Polar residues" evidence="1">
    <location>
        <begin position="390"/>
        <end position="399"/>
    </location>
</feature>
<evidence type="ECO:0000256" key="1">
    <source>
        <dbReference type="SAM" id="MobiDB-lite"/>
    </source>
</evidence>
<feature type="compositionally biased region" description="Low complexity" evidence="1">
    <location>
        <begin position="482"/>
        <end position="494"/>
    </location>
</feature>
<dbReference type="Proteomes" id="UP000319160">
    <property type="component" value="Unassembled WGS sequence"/>
</dbReference>
<reference evidence="3" key="1">
    <citation type="submission" date="2019-06" db="EMBL/GenBank/DDBJ databases">
        <title>Draft genome sequence of the griseofulvin-producing fungus Xylaria cubensis strain G536.</title>
        <authorList>
            <person name="Mead M.E."/>
            <person name="Raja H.A."/>
            <person name="Steenwyk J.L."/>
            <person name="Knowles S.L."/>
            <person name="Oberlies N.H."/>
            <person name="Rokas A."/>
        </authorList>
    </citation>
    <scope>NUCLEOTIDE SEQUENCE [LARGE SCALE GENOMIC DNA]</scope>
    <source>
        <strain evidence="3">G536</strain>
    </source>
</reference>
<protein>
    <submittedName>
        <fullName evidence="2">Uncharacterized protein</fullName>
    </submittedName>
</protein>
<keyword evidence="3" id="KW-1185">Reference proteome</keyword>
<accession>A0A553I5V2</accession>
<feature type="compositionally biased region" description="Basic and acidic residues" evidence="1">
    <location>
        <begin position="84"/>
        <end position="100"/>
    </location>
</feature>
<dbReference type="AlphaFoldDB" id="A0A553I5V2"/>
<organism evidence="2 3">
    <name type="scientific">Xylaria flabelliformis</name>
    <dbReference type="NCBI Taxonomy" id="2512241"/>
    <lineage>
        <taxon>Eukaryota</taxon>
        <taxon>Fungi</taxon>
        <taxon>Dikarya</taxon>
        <taxon>Ascomycota</taxon>
        <taxon>Pezizomycotina</taxon>
        <taxon>Sordariomycetes</taxon>
        <taxon>Xylariomycetidae</taxon>
        <taxon>Xylariales</taxon>
        <taxon>Xylariaceae</taxon>
        <taxon>Xylaria</taxon>
    </lineage>
</organism>
<proteinExistence type="predicted"/>
<feature type="compositionally biased region" description="Polar residues" evidence="1">
    <location>
        <begin position="495"/>
        <end position="516"/>
    </location>
</feature>
<evidence type="ECO:0000313" key="2">
    <source>
        <dbReference type="EMBL" id="TRX95582.1"/>
    </source>
</evidence>
<comment type="caution">
    <text evidence="2">The sequence shown here is derived from an EMBL/GenBank/DDBJ whole genome shotgun (WGS) entry which is preliminary data.</text>
</comment>